<evidence type="ECO:0000313" key="3">
    <source>
        <dbReference type="Proteomes" id="UP000800235"/>
    </source>
</evidence>
<evidence type="ECO:0000313" key="2">
    <source>
        <dbReference type="EMBL" id="KAF2427778.1"/>
    </source>
</evidence>
<name>A0A9P4NMW0_9PEZI</name>
<feature type="region of interest" description="Disordered" evidence="1">
    <location>
        <begin position="34"/>
        <end position="54"/>
    </location>
</feature>
<reference evidence="2" key="1">
    <citation type="journal article" date="2020" name="Stud. Mycol.">
        <title>101 Dothideomycetes genomes: a test case for predicting lifestyles and emergence of pathogens.</title>
        <authorList>
            <person name="Haridas S."/>
            <person name="Albert R."/>
            <person name="Binder M."/>
            <person name="Bloem J."/>
            <person name="Labutti K."/>
            <person name="Salamov A."/>
            <person name="Andreopoulos B."/>
            <person name="Baker S."/>
            <person name="Barry K."/>
            <person name="Bills G."/>
            <person name="Bluhm B."/>
            <person name="Cannon C."/>
            <person name="Castanera R."/>
            <person name="Culley D."/>
            <person name="Daum C."/>
            <person name="Ezra D."/>
            <person name="Gonzalez J."/>
            <person name="Henrissat B."/>
            <person name="Kuo A."/>
            <person name="Liang C."/>
            <person name="Lipzen A."/>
            <person name="Lutzoni F."/>
            <person name="Magnuson J."/>
            <person name="Mondo S."/>
            <person name="Nolan M."/>
            <person name="Ohm R."/>
            <person name="Pangilinan J."/>
            <person name="Park H.-J."/>
            <person name="Ramirez L."/>
            <person name="Alfaro M."/>
            <person name="Sun H."/>
            <person name="Tritt A."/>
            <person name="Yoshinaga Y."/>
            <person name="Zwiers L.-H."/>
            <person name="Turgeon B."/>
            <person name="Goodwin S."/>
            <person name="Spatafora J."/>
            <person name="Crous P."/>
            <person name="Grigoriev I."/>
        </authorList>
    </citation>
    <scope>NUCLEOTIDE SEQUENCE</scope>
    <source>
        <strain evidence="2">CBS 130266</strain>
    </source>
</reference>
<protein>
    <submittedName>
        <fullName evidence="2">Uncharacterized protein</fullName>
    </submittedName>
</protein>
<gene>
    <name evidence="2" type="ORF">EJ08DRAFT_719948</name>
</gene>
<organism evidence="2 3">
    <name type="scientific">Tothia fuscella</name>
    <dbReference type="NCBI Taxonomy" id="1048955"/>
    <lineage>
        <taxon>Eukaryota</taxon>
        <taxon>Fungi</taxon>
        <taxon>Dikarya</taxon>
        <taxon>Ascomycota</taxon>
        <taxon>Pezizomycotina</taxon>
        <taxon>Dothideomycetes</taxon>
        <taxon>Pleosporomycetidae</taxon>
        <taxon>Venturiales</taxon>
        <taxon>Cylindrosympodiaceae</taxon>
        <taxon>Tothia</taxon>
    </lineage>
</organism>
<dbReference type="Proteomes" id="UP000800235">
    <property type="component" value="Unassembled WGS sequence"/>
</dbReference>
<sequence>MLVKLKVGENVDSFTQQYLDLVALCYNRTSNRPLTTTTTSALSQKRSAPKDSSLALDPLKSQIQSEEAKLQNGSTAPPVISCGKGKAVEVVFLLDVIISNSGFYKRQFEKVAPYNGQPELILMPTVSPKVFEVWTGWVYKKCIYIGEVKKQDMKLEAIFRLLCEAYFLGTKLEDMDFQDAVIDSMIEISKQTKQYPLYNTKFVYENTQRGSCLRQLLVHFAVYRNMDDMRFESVYLYNQEARADIAQAMMVARKERLIGQKKCVNFGGVPPQRTKLSSLQKATPKKIKISMKNAPLSPPSRELQQAAASASKLASKALKKKGSSKSSATKALSVYTLKKIRSPLSSSKSGGVIKKKTKAQVPTEHTFPDVPPFMNNTCFYHIHTQQNKPCYKIKLLATPT</sequence>
<comment type="caution">
    <text evidence="2">The sequence shown here is derived from an EMBL/GenBank/DDBJ whole genome shotgun (WGS) entry which is preliminary data.</text>
</comment>
<feature type="compositionally biased region" description="Polar residues" evidence="1">
    <location>
        <begin position="34"/>
        <end position="46"/>
    </location>
</feature>
<proteinExistence type="predicted"/>
<keyword evidence="3" id="KW-1185">Reference proteome</keyword>
<dbReference type="EMBL" id="MU007057">
    <property type="protein sequence ID" value="KAF2427778.1"/>
    <property type="molecule type" value="Genomic_DNA"/>
</dbReference>
<evidence type="ECO:0000256" key="1">
    <source>
        <dbReference type="SAM" id="MobiDB-lite"/>
    </source>
</evidence>
<dbReference type="AlphaFoldDB" id="A0A9P4NMW0"/>
<accession>A0A9P4NMW0</accession>
<dbReference type="OrthoDB" id="1022638at2759"/>